<gene>
    <name evidence="6" type="ORF">EBB79_09200</name>
</gene>
<evidence type="ECO:0000256" key="2">
    <source>
        <dbReference type="ARBA" id="ARBA00023015"/>
    </source>
</evidence>
<dbReference type="GO" id="GO:0003677">
    <property type="term" value="F:DNA binding"/>
    <property type="evidence" value="ECO:0007669"/>
    <property type="project" value="UniProtKB-KW"/>
</dbReference>
<dbReference type="Proteomes" id="UP000283063">
    <property type="component" value="Chromosome"/>
</dbReference>
<name>A0A3T0N224_9RHOB</name>
<dbReference type="InterPro" id="IPR050950">
    <property type="entry name" value="HTH-type_LysR_regulators"/>
</dbReference>
<dbReference type="RefSeq" id="WP_127748607.1">
    <property type="nucleotide sequence ID" value="NZ_CP033219.1"/>
</dbReference>
<comment type="similarity">
    <text evidence="1">Belongs to the LysR transcriptional regulatory family.</text>
</comment>
<dbReference type="Gene3D" id="1.10.10.10">
    <property type="entry name" value="Winged helix-like DNA-binding domain superfamily/Winged helix DNA-binding domain"/>
    <property type="match status" value="1"/>
</dbReference>
<protein>
    <submittedName>
        <fullName evidence="6">LysR family transcriptional regulator</fullName>
    </submittedName>
</protein>
<dbReference type="InterPro" id="IPR000847">
    <property type="entry name" value="LysR_HTH_N"/>
</dbReference>
<evidence type="ECO:0000256" key="3">
    <source>
        <dbReference type="ARBA" id="ARBA00023125"/>
    </source>
</evidence>
<dbReference type="PANTHER" id="PTHR30419">
    <property type="entry name" value="HTH-TYPE TRANSCRIPTIONAL REGULATOR YBHD"/>
    <property type="match status" value="1"/>
</dbReference>
<dbReference type="PANTHER" id="PTHR30419:SF2">
    <property type="entry name" value="LYSR FAMILY TRANSCRIPTIONAL REGULATOR"/>
    <property type="match status" value="1"/>
</dbReference>
<dbReference type="FunFam" id="1.10.10.10:FF:000001">
    <property type="entry name" value="LysR family transcriptional regulator"/>
    <property type="match status" value="1"/>
</dbReference>
<evidence type="ECO:0000259" key="5">
    <source>
        <dbReference type="PROSITE" id="PS50931"/>
    </source>
</evidence>
<proteinExistence type="inferred from homology"/>
<dbReference type="Gene3D" id="3.40.190.290">
    <property type="match status" value="1"/>
</dbReference>
<dbReference type="InterPro" id="IPR005119">
    <property type="entry name" value="LysR_subst-bd"/>
</dbReference>
<dbReference type="CDD" id="cd08421">
    <property type="entry name" value="PBP2_LTTR_like_1"/>
    <property type="match status" value="1"/>
</dbReference>
<dbReference type="GO" id="GO:0003700">
    <property type="term" value="F:DNA-binding transcription factor activity"/>
    <property type="evidence" value="ECO:0007669"/>
    <property type="project" value="InterPro"/>
</dbReference>
<feature type="domain" description="HTH lysR-type" evidence="5">
    <location>
        <begin position="3"/>
        <end position="60"/>
    </location>
</feature>
<dbReference type="OrthoDB" id="464481at2"/>
<dbReference type="GO" id="GO:0005829">
    <property type="term" value="C:cytosol"/>
    <property type="evidence" value="ECO:0007669"/>
    <property type="project" value="TreeGrafter"/>
</dbReference>
<accession>A0A3T0N224</accession>
<dbReference type="InterPro" id="IPR036388">
    <property type="entry name" value="WH-like_DNA-bd_sf"/>
</dbReference>
<dbReference type="SUPFAM" id="SSF53850">
    <property type="entry name" value="Periplasmic binding protein-like II"/>
    <property type="match status" value="1"/>
</dbReference>
<reference evidence="6 7" key="1">
    <citation type="submission" date="2018-10" db="EMBL/GenBank/DDBJ databases">
        <title>Parasedimentitalea marina sp. nov., a psychrophilic bacterium isolated from deep seawater of the New Britain Trench.</title>
        <authorList>
            <person name="Cao J."/>
        </authorList>
    </citation>
    <scope>NUCLEOTIDE SEQUENCE [LARGE SCALE GENOMIC DNA]</scope>
    <source>
        <strain evidence="6 7">W43</strain>
    </source>
</reference>
<dbReference type="Pfam" id="PF00126">
    <property type="entry name" value="HTH_1"/>
    <property type="match status" value="1"/>
</dbReference>
<evidence type="ECO:0000313" key="7">
    <source>
        <dbReference type="Proteomes" id="UP000283063"/>
    </source>
</evidence>
<evidence type="ECO:0000256" key="4">
    <source>
        <dbReference type="ARBA" id="ARBA00023163"/>
    </source>
</evidence>
<dbReference type="Pfam" id="PF03466">
    <property type="entry name" value="LysR_substrate"/>
    <property type="match status" value="1"/>
</dbReference>
<dbReference type="PROSITE" id="PS50931">
    <property type="entry name" value="HTH_LYSR"/>
    <property type="match status" value="1"/>
</dbReference>
<dbReference type="AlphaFoldDB" id="A0A3T0N224"/>
<dbReference type="EMBL" id="CP033219">
    <property type="protein sequence ID" value="AZV78051.1"/>
    <property type="molecule type" value="Genomic_DNA"/>
</dbReference>
<keyword evidence="2" id="KW-0805">Transcription regulation</keyword>
<dbReference type="InterPro" id="IPR036390">
    <property type="entry name" value="WH_DNA-bd_sf"/>
</dbReference>
<keyword evidence="4" id="KW-0804">Transcription</keyword>
<keyword evidence="3" id="KW-0238">DNA-binding</keyword>
<dbReference type="SUPFAM" id="SSF46785">
    <property type="entry name" value="Winged helix' DNA-binding domain"/>
    <property type="match status" value="1"/>
</dbReference>
<keyword evidence="7" id="KW-1185">Reference proteome</keyword>
<organism evidence="6 7">
    <name type="scientific">Parasedimentitalea marina</name>
    <dbReference type="NCBI Taxonomy" id="2483033"/>
    <lineage>
        <taxon>Bacteria</taxon>
        <taxon>Pseudomonadati</taxon>
        <taxon>Pseudomonadota</taxon>
        <taxon>Alphaproteobacteria</taxon>
        <taxon>Rhodobacterales</taxon>
        <taxon>Paracoccaceae</taxon>
        <taxon>Parasedimentitalea</taxon>
    </lineage>
</organism>
<dbReference type="KEGG" id="sedi:EBB79_09200"/>
<evidence type="ECO:0000313" key="6">
    <source>
        <dbReference type="EMBL" id="AZV78051.1"/>
    </source>
</evidence>
<evidence type="ECO:0000256" key="1">
    <source>
        <dbReference type="ARBA" id="ARBA00009437"/>
    </source>
</evidence>
<sequence length="300" mass="32814">MHFDFTDLRLFVHIAEAGNLTQGAAQTFLSAPAASARIRALEAGLEAQLLYRGNKGVSLTQSGETFLRHARIILRQIDYLRDDFTGSDSDTSGHVRIFANTTAITEFMPEVLAKFLASRPGVTIDIQERLTQDIVRAIRDGTADLGIVSGDVDQTGLEAIRFSTDRLLLAVPEKHALAERKSVGFADTLAFEHIGLHDGSTLLAFLRGLMEKNGYDRALRVKLRSFEAMCRMIEAGVGIGIIPESAARRHTKTMRIALVSIDDSWALRERYVLVRSLAALPGAGRALVDELVQNAAGGRK</sequence>